<evidence type="ECO:0000313" key="1">
    <source>
        <dbReference type="EMBL" id="TEU34451.1"/>
    </source>
</evidence>
<gene>
    <name evidence="1" type="ORF">E3D37_39245</name>
</gene>
<comment type="caution">
    <text evidence="1">The sequence shown here is derived from an EMBL/GenBank/DDBJ whole genome shotgun (WGS) entry which is preliminary data.</text>
</comment>
<dbReference type="AlphaFoldDB" id="A0AAX2RCS6"/>
<dbReference type="EMBL" id="SNSQ01000074">
    <property type="protein sequence ID" value="TEU34451.1"/>
    <property type="molecule type" value="Genomic_DNA"/>
</dbReference>
<proteinExistence type="predicted"/>
<evidence type="ECO:0000313" key="2">
    <source>
        <dbReference type="Proteomes" id="UP000298234"/>
    </source>
</evidence>
<reference evidence="1 2" key="1">
    <citation type="submission" date="2019-03" db="EMBL/GenBank/DDBJ databases">
        <title>Burkholderia cepacia outbreak.</title>
        <authorList>
            <person name="Farzana R."/>
            <person name="Walsh T.R."/>
        </authorList>
    </citation>
    <scope>NUCLEOTIDE SEQUENCE [LARGE SCALE GENOMIC DNA]</scope>
    <source>
        <strain evidence="2">d13</strain>
    </source>
</reference>
<sequence>MNHIVRSVFEVISVSLDVGPSYQAYSRGERWNGWECPYFTIEEAMKLLNHPYLHGLRYDAEGDKFIMDDGDGEDFYDTVFGSQVVHVDGNPIKVYAIGAFGWCWNKDD</sequence>
<name>A0AAX2RCS6_BURCE</name>
<protein>
    <submittedName>
        <fullName evidence="1">Uncharacterized protein</fullName>
    </submittedName>
</protein>
<accession>A0AAX2RCS6</accession>
<organism evidence="1 2">
    <name type="scientific">Burkholderia cepacia</name>
    <name type="common">Pseudomonas cepacia</name>
    <dbReference type="NCBI Taxonomy" id="292"/>
    <lineage>
        <taxon>Bacteria</taxon>
        <taxon>Pseudomonadati</taxon>
        <taxon>Pseudomonadota</taxon>
        <taxon>Betaproteobacteria</taxon>
        <taxon>Burkholderiales</taxon>
        <taxon>Burkholderiaceae</taxon>
        <taxon>Burkholderia</taxon>
        <taxon>Burkholderia cepacia complex</taxon>
    </lineage>
</organism>
<dbReference type="RefSeq" id="WP_134257674.1">
    <property type="nucleotide sequence ID" value="NZ_SNSH01000083.1"/>
</dbReference>
<dbReference type="Proteomes" id="UP000298234">
    <property type="component" value="Unassembled WGS sequence"/>
</dbReference>